<dbReference type="InterPro" id="IPR001227">
    <property type="entry name" value="Ac_transferase_dom_sf"/>
</dbReference>
<proteinExistence type="predicted"/>
<evidence type="ECO:0000313" key="5">
    <source>
        <dbReference type="EMBL" id="SVB33850.1"/>
    </source>
</evidence>
<comment type="catalytic activity">
    <reaction evidence="4">
        <text>holo-[ACP] + malonyl-CoA = malonyl-[ACP] + CoA</text>
        <dbReference type="Rhea" id="RHEA:41792"/>
        <dbReference type="Rhea" id="RHEA-COMP:9623"/>
        <dbReference type="Rhea" id="RHEA-COMP:9685"/>
        <dbReference type="ChEBI" id="CHEBI:57287"/>
        <dbReference type="ChEBI" id="CHEBI:57384"/>
        <dbReference type="ChEBI" id="CHEBI:64479"/>
        <dbReference type="ChEBI" id="CHEBI:78449"/>
        <dbReference type="EC" id="2.3.1.39"/>
    </reaction>
</comment>
<dbReference type="PANTHER" id="PTHR42681:SF1">
    <property type="entry name" value="MALONYL-COA-ACYL CARRIER PROTEIN TRANSACYLASE, MITOCHONDRIAL"/>
    <property type="match status" value="1"/>
</dbReference>
<protein>
    <recommendedName>
        <fullName evidence="1">[acyl-carrier-protein] S-malonyltransferase</fullName>
        <ecNumber evidence="1">2.3.1.39</ecNumber>
    </recommendedName>
</protein>
<evidence type="ECO:0000256" key="3">
    <source>
        <dbReference type="ARBA" id="ARBA00023315"/>
    </source>
</evidence>
<dbReference type="InterPro" id="IPR050858">
    <property type="entry name" value="Mal-CoA-ACP_Trans/PKS_FabD"/>
</dbReference>
<accession>A0A382D607</accession>
<dbReference type="AlphaFoldDB" id="A0A382D607"/>
<dbReference type="EC" id="2.3.1.39" evidence="1"/>
<dbReference type="GO" id="GO:0004314">
    <property type="term" value="F:[acyl-carrier-protein] S-malonyltransferase activity"/>
    <property type="evidence" value="ECO:0007669"/>
    <property type="project" value="UniProtKB-EC"/>
</dbReference>
<dbReference type="GO" id="GO:0006633">
    <property type="term" value="P:fatty acid biosynthetic process"/>
    <property type="evidence" value="ECO:0007669"/>
    <property type="project" value="TreeGrafter"/>
</dbReference>
<organism evidence="5">
    <name type="scientific">marine metagenome</name>
    <dbReference type="NCBI Taxonomy" id="408172"/>
    <lineage>
        <taxon>unclassified sequences</taxon>
        <taxon>metagenomes</taxon>
        <taxon>ecological metagenomes</taxon>
    </lineage>
</organism>
<keyword evidence="3" id="KW-0012">Acyltransferase</keyword>
<sequence length="300" mass="33328">MDNQRKSSGFTKLTELDSLPFKSKIHMAGEHASPLIYACDLSDFLSIDQDTYEIVAITGNSMGWYTALALSGALNLESAYHLIQIMGSMMKDGLIGGQIIYPVVDDNWQIDDSKKESVIAEIKKVGSYISIYLGGYLVIGGEQKSLNVLLKNLPVDEKYPFQIPFHAAFHTPLLESISQKAFELLSETFFKKPSIPLIDGRGHIWSTYSTNMDELRNYTLGYQIVKPFDFSSSVSVTMKEFCPDKLVLLGPGNSLGGALGQIMIENNWQGVSSKKDFLTLQNESPFLISMGIPDQRKLVC</sequence>
<evidence type="ECO:0000256" key="4">
    <source>
        <dbReference type="ARBA" id="ARBA00048462"/>
    </source>
</evidence>
<dbReference type="Gene3D" id="3.40.366.10">
    <property type="entry name" value="Malonyl-Coenzyme A Acyl Carrier Protein, domain 2"/>
    <property type="match status" value="1"/>
</dbReference>
<keyword evidence="2" id="KW-0808">Transferase</keyword>
<dbReference type="SUPFAM" id="SSF52151">
    <property type="entry name" value="FabD/lysophospholipase-like"/>
    <property type="match status" value="1"/>
</dbReference>
<evidence type="ECO:0000256" key="2">
    <source>
        <dbReference type="ARBA" id="ARBA00022679"/>
    </source>
</evidence>
<dbReference type="EMBL" id="UINC01037808">
    <property type="protein sequence ID" value="SVB33850.1"/>
    <property type="molecule type" value="Genomic_DNA"/>
</dbReference>
<gene>
    <name evidence="5" type="ORF">METZ01_LOCUS186704</name>
</gene>
<evidence type="ECO:0000256" key="1">
    <source>
        <dbReference type="ARBA" id="ARBA00013258"/>
    </source>
</evidence>
<dbReference type="InterPro" id="IPR016035">
    <property type="entry name" value="Acyl_Trfase/lysoPLipase"/>
</dbReference>
<dbReference type="Gene3D" id="3.30.70.250">
    <property type="entry name" value="Malonyl-CoA ACP transacylase, ACP-binding"/>
    <property type="match status" value="1"/>
</dbReference>
<name>A0A382D607_9ZZZZ</name>
<reference evidence="5" key="1">
    <citation type="submission" date="2018-05" db="EMBL/GenBank/DDBJ databases">
        <authorList>
            <person name="Lanie J.A."/>
            <person name="Ng W.-L."/>
            <person name="Kazmierczak K.M."/>
            <person name="Andrzejewski T.M."/>
            <person name="Davidsen T.M."/>
            <person name="Wayne K.J."/>
            <person name="Tettelin H."/>
            <person name="Glass J.I."/>
            <person name="Rusch D."/>
            <person name="Podicherti R."/>
            <person name="Tsui H.-C.T."/>
            <person name="Winkler M.E."/>
        </authorList>
    </citation>
    <scope>NUCLEOTIDE SEQUENCE</scope>
</reference>
<dbReference type="PANTHER" id="PTHR42681">
    <property type="entry name" value="MALONYL-COA-ACYL CARRIER PROTEIN TRANSACYLASE, MITOCHONDRIAL"/>
    <property type="match status" value="1"/>
</dbReference>